<keyword evidence="2" id="KW-0238">DNA-binding</keyword>
<evidence type="ECO:0000313" key="5">
    <source>
        <dbReference type="EMBL" id="SMO65656.1"/>
    </source>
</evidence>
<evidence type="ECO:0000256" key="3">
    <source>
        <dbReference type="ARBA" id="ARBA00023163"/>
    </source>
</evidence>
<dbReference type="GO" id="GO:0003700">
    <property type="term" value="F:DNA-binding transcription factor activity"/>
    <property type="evidence" value="ECO:0007669"/>
    <property type="project" value="InterPro"/>
</dbReference>
<dbReference type="RefSeq" id="WP_142505405.1">
    <property type="nucleotide sequence ID" value="NZ_FXTI01000005.1"/>
</dbReference>
<evidence type="ECO:0000259" key="4">
    <source>
        <dbReference type="PROSITE" id="PS01124"/>
    </source>
</evidence>
<dbReference type="PRINTS" id="PR00032">
    <property type="entry name" value="HTHARAC"/>
</dbReference>
<organism evidence="5 6">
    <name type="scientific">Melghirimyces algeriensis</name>
    <dbReference type="NCBI Taxonomy" id="910412"/>
    <lineage>
        <taxon>Bacteria</taxon>
        <taxon>Bacillati</taxon>
        <taxon>Bacillota</taxon>
        <taxon>Bacilli</taxon>
        <taxon>Bacillales</taxon>
        <taxon>Thermoactinomycetaceae</taxon>
        <taxon>Melghirimyces</taxon>
    </lineage>
</organism>
<dbReference type="SMART" id="SM00342">
    <property type="entry name" value="HTH_ARAC"/>
    <property type="match status" value="1"/>
</dbReference>
<feature type="domain" description="HTH araC/xylS-type" evidence="4">
    <location>
        <begin position="228"/>
        <end position="326"/>
    </location>
</feature>
<dbReference type="Proteomes" id="UP000315636">
    <property type="component" value="Unassembled WGS sequence"/>
</dbReference>
<name>A0A521D1U1_9BACL</name>
<gene>
    <name evidence="5" type="ORF">SAMN06264849_10569</name>
</gene>
<proteinExistence type="predicted"/>
<dbReference type="Gene3D" id="1.10.10.60">
    <property type="entry name" value="Homeodomain-like"/>
    <property type="match status" value="2"/>
</dbReference>
<dbReference type="InterPro" id="IPR018060">
    <property type="entry name" value="HTH_AraC"/>
</dbReference>
<evidence type="ECO:0000313" key="6">
    <source>
        <dbReference type="Proteomes" id="UP000315636"/>
    </source>
</evidence>
<dbReference type="PROSITE" id="PS01124">
    <property type="entry name" value="HTH_ARAC_FAMILY_2"/>
    <property type="match status" value="1"/>
</dbReference>
<dbReference type="InterPro" id="IPR009057">
    <property type="entry name" value="Homeodomain-like_sf"/>
</dbReference>
<dbReference type="InterPro" id="IPR053142">
    <property type="entry name" value="PchR_regulatory_protein"/>
</dbReference>
<dbReference type="SUPFAM" id="SSF46689">
    <property type="entry name" value="Homeodomain-like"/>
    <property type="match status" value="2"/>
</dbReference>
<keyword evidence="6" id="KW-1185">Reference proteome</keyword>
<reference evidence="5 6" key="1">
    <citation type="submission" date="2017-05" db="EMBL/GenBank/DDBJ databases">
        <authorList>
            <person name="Varghese N."/>
            <person name="Submissions S."/>
        </authorList>
    </citation>
    <scope>NUCLEOTIDE SEQUENCE [LARGE SCALE GENOMIC DNA]</scope>
    <source>
        <strain evidence="5 6">DSM 45474</strain>
    </source>
</reference>
<dbReference type="OrthoDB" id="9782503at2"/>
<dbReference type="InterPro" id="IPR020449">
    <property type="entry name" value="Tscrpt_reg_AraC-type_HTH"/>
</dbReference>
<dbReference type="EMBL" id="FXTI01000005">
    <property type="protein sequence ID" value="SMO65656.1"/>
    <property type="molecule type" value="Genomic_DNA"/>
</dbReference>
<evidence type="ECO:0000256" key="1">
    <source>
        <dbReference type="ARBA" id="ARBA00023015"/>
    </source>
</evidence>
<dbReference type="AlphaFoldDB" id="A0A521D1U1"/>
<dbReference type="Pfam" id="PF12833">
    <property type="entry name" value="HTH_18"/>
    <property type="match status" value="1"/>
</dbReference>
<accession>A0A521D1U1</accession>
<dbReference type="PANTHER" id="PTHR47893:SF1">
    <property type="entry name" value="REGULATORY PROTEIN PCHR"/>
    <property type="match status" value="1"/>
</dbReference>
<keyword evidence="1" id="KW-0805">Transcription regulation</keyword>
<sequence length="327" mass="37906">MDISMESVDKSEMVKQCYNHLGGSIQFSGIKQYWKTSQELGEGEIKTYHFQSGIELSIYRLWLHRPFEYNLQIDSPLISMKFCLDGYAPGLMDMKRKTEFLTKGRCNMYYGPYMNFKVHLPIRKPISFVSLAVDQETFYTFAEKAGHSLPAELANLQTERACFSSVSLTSNMHMALQQILHGVPSDEWMEAVYLESKATELFVLRLNQLLGINDEPKTLHSRDIERIRDAAEILKQDLTNPPSVRELALRVNLNESKLRKGFRELYHTTILGYLQLLRLDQASWLLKETDQSVTHISQDVGYSHISYFISLFKKRYGMTPNQYRSNI</sequence>
<dbReference type="PANTHER" id="PTHR47893">
    <property type="entry name" value="REGULATORY PROTEIN PCHR"/>
    <property type="match status" value="1"/>
</dbReference>
<keyword evidence="3" id="KW-0804">Transcription</keyword>
<dbReference type="GO" id="GO:0043565">
    <property type="term" value="F:sequence-specific DNA binding"/>
    <property type="evidence" value="ECO:0007669"/>
    <property type="project" value="InterPro"/>
</dbReference>
<evidence type="ECO:0000256" key="2">
    <source>
        <dbReference type="ARBA" id="ARBA00023125"/>
    </source>
</evidence>
<protein>
    <submittedName>
        <fullName evidence="5">Transcriptional regulator, AraC family</fullName>
    </submittedName>
</protein>